<evidence type="ECO:0000256" key="3">
    <source>
        <dbReference type="ARBA" id="ARBA00022604"/>
    </source>
</evidence>
<dbReference type="GO" id="GO:0009733">
    <property type="term" value="P:response to auxin"/>
    <property type="evidence" value="ECO:0007669"/>
    <property type="project" value="InterPro"/>
</dbReference>
<feature type="compositionally biased region" description="Gly residues" evidence="4">
    <location>
        <begin position="183"/>
        <end position="202"/>
    </location>
</feature>
<keyword evidence="2" id="KW-0217">Developmental protein</keyword>
<organism evidence="5 6">
    <name type="scientific">Hibiscus syriacus</name>
    <name type="common">Rose of Sharon</name>
    <dbReference type="NCBI Taxonomy" id="106335"/>
    <lineage>
        <taxon>Eukaryota</taxon>
        <taxon>Viridiplantae</taxon>
        <taxon>Streptophyta</taxon>
        <taxon>Embryophyta</taxon>
        <taxon>Tracheophyta</taxon>
        <taxon>Spermatophyta</taxon>
        <taxon>Magnoliopsida</taxon>
        <taxon>eudicotyledons</taxon>
        <taxon>Gunneridae</taxon>
        <taxon>Pentapetalae</taxon>
        <taxon>rosids</taxon>
        <taxon>malvids</taxon>
        <taxon>Malvales</taxon>
        <taxon>Malvaceae</taxon>
        <taxon>Malvoideae</taxon>
        <taxon>Hibiscus</taxon>
    </lineage>
</organism>
<dbReference type="EMBL" id="VEPZ02000843">
    <property type="protein sequence ID" value="KAE8716676.1"/>
    <property type="molecule type" value="Genomic_DNA"/>
</dbReference>
<comment type="similarity">
    <text evidence="1">Belongs to the ARG7 family.</text>
</comment>
<evidence type="ECO:0000256" key="4">
    <source>
        <dbReference type="SAM" id="MobiDB-lite"/>
    </source>
</evidence>
<keyword evidence="6" id="KW-1185">Reference proteome</keyword>
<dbReference type="PANTHER" id="PTHR31929">
    <property type="entry name" value="SAUR-LIKE AUXIN-RESPONSIVE PROTEIN FAMILY-RELATED"/>
    <property type="match status" value="1"/>
</dbReference>
<feature type="region of interest" description="Disordered" evidence="4">
    <location>
        <begin position="148"/>
        <end position="207"/>
    </location>
</feature>
<feature type="compositionally biased region" description="Low complexity" evidence="4">
    <location>
        <begin position="166"/>
        <end position="177"/>
    </location>
</feature>
<keyword evidence="3" id="KW-0341">Growth regulation</keyword>
<evidence type="ECO:0000256" key="1">
    <source>
        <dbReference type="ARBA" id="ARBA00006974"/>
    </source>
</evidence>
<gene>
    <name evidence="5" type="ORF">F3Y22_tig00110114pilonHSYRG00655</name>
</gene>
<evidence type="ECO:0000256" key="2">
    <source>
        <dbReference type="ARBA" id="ARBA00022473"/>
    </source>
</evidence>
<comment type="caution">
    <text evidence="5">The sequence shown here is derived from an EMBL/GenBank/DDBJ whole genome shotgun (WGS) entry which is preliminary data.</text>
</comment>
<dbReference type="InterPro" id="IPR003676">
    <property type="entry name" value="SAUR_fam"/>
</dbReference>
<evidence type="ECO:0000313" key="6">
    <source>
        <dbReference type="Proteomes" id="UP000436088"/>
    </source>
</evidence>
<dbReference type="Proteomes" id="UP000436088">
    <property type="component" value="Unassembled WGS sequence"/>
</dbReference>
<name>A0A6A3BI22_HIBSY</name>
<protein>
    <submittedName>
        <fullName evidence="5">Auxin-induced protein X15</fullName>
    </submittedName>
</protein>
<sequence>MADIKTAAAARSSMDSVSSVSGSSIVFQENDKLQVMDCNQALLRGETRETSFRSMLQDHNLNGTLSQCLGILPTAKVSGRSIEKVSDNRLVLQLVSGLTASYRGVGKMILQSNPLPPFYQARLMLTLEESGLAKDVIMASEYATVAASNKDDDSSFVPPPMGQGKGQQQSGQKQNNQRWKNSGGRGHGGGKQNKGGYGGRPVKGGSHDQQRMIAFTSRHHDGENFEARYDHKYYQWHQMDVPKCHIAVYVGKFHKTRFVVPISYLNQPSFLDLLERFEEEFDFDHPMDGLTIPCDERIFIDLTCLLKEGSAAVCWFRVPVVEMRCSSLEVQHCCEACVCIVRSLVDGGVWFAVADVMAETSGFIEACTEEFGPEKGGMGVVLFKALSQWIFFVSRILAASFGACGHHQVSLEKEGLGLEGGSAMHEGVIVVVLGVYKEGVFDVPIFSSSGSTVSKVEKQALVFLVVINILELEVGNTLVARRAFTSIAAMARAVADASWCFIVLFDPT</sequence>
<dbReference type="Pfam" id="PF02519">
    <property type="entry name" value="Auxin_inducible"/>
    <property type="match status" value="1"/>
</dbReference>
<evidence type="ECO:0000313" key="5">
    <source>
        <dbReference type="EMBL" id="KAE8716676.1"/>
    </source>
</evidence>
<reference evidence="5" key="1">
    <citation type="submission" date="2019-09" db="EMBL/GenBank/DDBJ databases">
        <title>Draft genome information of white flower Hibiscus syriacus.</title>
        <authorList>
            <person name="Kim Y.-M."/>
        </authorList>
    </citation>
    <scope>NUCLEOTIDE SEQUENCE [LARGE SCALE GENOMIC DNA]</scope>
    <source>
        <strain evidence="5">YM2019G1</strain>
    </source>
</reference>
<dbReference type="AlphaFoldDB" id="A0A6A3BI22"/>
<accession>A0A6A3BI22</accession>
<proteinExistence type="inferred from homology"/>